<evidence type="ECO:0000256" key="4">
    <source>
        <dbReference type="ARBA" id="ARBA00030237"/>
    </source>
</evidence>
<keyword evidence="8" id="KW-1185">Reference proteome</keyword>
<keyword evidence="2" id="KW-0813">Transport</keyword>
<keyword evidence="5" id="KW-0040">ANK repeat</keyword>
<name>A0A8H5SXW9_FUSCI</name>
<comment type="subcellular location">
    <subcellularLocation>
        <location evidence="1">Preautophagosomal structure membrane</location>
        <topology evidence="1">Peripheral membrane protein</topology>
    </subcellularLocation>
</comment>
<dbReference type="InterPro" id="IPR045269">
    <property type="entry name" value="Atg1-like"/>
</dbReference>
<dbReference type="SMART" id="SM00248">
    <property type="entry name" value="ANK"/>
    <property type="match status" value="5"/>
</dbReference>
<dbReference type="PANTHER" id="PTHR24348">
    <property type="entry name" value="SERINE/THREONINE-PROTEIN KINASE UNC-51-RELATED"/>
    <property type="match status" value="1"/>
</dbReference>
<comment type="caution">
    <text evidence="7">The sequence shown here is derived from an EMBL/GenBank/DDBJ whole genome shotgun (WGS) entry which is preliminary data.</text>
</comment>
<evidence type="ECO:0000259" key="6">
    <source>
        <dbReference type="PROSITE" id="PS50011"/>
    </source>
</evidence>
<dbReference type="PROSITE" id="PS50011">
    <property type="entry name" value="PROTEIN_KINASE_DOM"/>
    <property type="match status" value="1"/>
</dbReference>
<proteinExistence type="predicted"/>
<dbReference type="SUPFAM" id="SSF48403">
    <property type="entry name" value="Ankyrin repeat"/>
    <property type="match status" value="2"/>
</dbReference>
<dbReference type="SMART" id="SM00220">
    <property type="entry name" value="S_TKc"/>
    <property type="match status" value="1"/>
</dbReference>
<dbReference type="GO" id="GO:0005524">
    <property type="term" value="F:ATP binding"/>
    <property type="evidence" value="ECO:0007669"/>
    <property type="project" value="InterPro"/>
</dbReference>
<keyword evidence="3" id="KW-0072">Autophagy</keyword>
<feature type="repeat" description="ANK" evidence="5">
    <location>
        <begin position="606"/>
        <end position="641"/>
    </location>
</feature>
<reference evidence="8" key="1">
    <citation type="journal article" date="2020" name="BMC Genomics">
        <title>Correction to: Identification and distribution of gene clusters required for synthesis of sphingolipid metabolism inhibitors in diverse species of the filamentous fungus Fusarium.</title>
        <authorList>
            <person name="Kim H.S."/>
            <person name="Lohmar J.M."/>
            <person name="Busman M."/>
            <person name="Brown D.W."/>
            <person name="Naumann T.A."/>
            <person name="Divon H.H."/>
            <person name="Lysoe E."/>
            <person name="Uhlig S."/>
            <person name="Proctor R.H."/>
        </authorList>
    </citation>
    <scope>NUCLEOTIDE SEQUENCE [LARGE SCALE GENOMIC DNA]</scope>
    <source>
        <strain evidence="8">NRRL 25331</strain>
    </source>
</reference>
<evidence type="ECO:0000313" key="7">
    <source>
        <dbReference type="EMBL" id="KAF5662005.1"/>
    </source>
</evidence>
<dbReference type="InterPro" id="IPR008271">
    <property type="entry name" value="Ser/Thr_kinase_AS"/>
</dbReference>
<dbReference type="InterPro" id="IPR036770">
    <property type="entry name" value="Ankyrin_rpt-contain_sf"/>
</dbReference>
<dbReference type="Pfam" id="PF12796">
    <property type="entry name" value="Ank_2"/>
    <property type="match status" value="1"/>
</dbReference>
<reference evidence="7 8" key="2">
    <citation type="submission" date="2020-05" db="EMBL/GenBank/DDBJ databases">
        <title>Identification and distribution of gene clusters putatively required for synthesis of sphingolipid metabolism inhibitors in phylogenetically diverse species of the filamentous fungus Fusarium.</title>
        <authorList>
            <person name="Kim H.-S."/>
            <person name="Busman M."/>
            <person name="Brown D.W."/>
            <person name="Divon H."/>
            <person name="Uhlig S."/>
            <person name="Proctor R.H."/>
        </authorList>
    </citation>
    <scope>NUCLEOTIDE SEQUENCE [LARGE SCALE GENOMIC DNA]</scope>
    <source>
        <strain evidence="7 8">NRRL 25331</strain>
    </source>
</reference>
<dbReference type="Gene3D" id="1.25.40.20">
    <property type="entry name" value="Ankyrin repeat-containing domain"/>
    <property type="match status" value="2"/>
</dbReference>
<evidence type="ECO:0000256" key="5">
    <source>
        <dbReference type="PROSITE-ProRule" id="PRU00023"/>
    </source>
</evidence>
<keyword evidence="7" id="KW-0418">Kinase</keyword>
<dbReference type="InterPro" id="IPR011009">
    <property type="entry name" value="Kinase-like_dom_sf"/>
</dbReference>
<gene>
    <name evidence="7" type="ORF">FCIRC_11609</name>
</gene>
<feature type="domain" description="Protein kinase" evidence="6">
    <location>
        <begin position="1"/>
        <end position="308"/>
    </location>
</feature>
<feature type="repeat" description="ANK" evidence="5">
    <location>
        <begin position="992"/>
        <end position="1013"/>
    </location>
</feature>
<organism evidence="7 8">
    <name type="scientific">Fusarium circinatum</name>
    <name type="common">Pitch canker fungus</name>
    <name type="synonym">Gibberella circinata</name>
    <dbReference type="NCBI Taxonomy" id="48490"/>
    <lineage>
        <taxon>Eukaryota</taxon>
        <taxon>Fungi</taxon>
        <taxon>Dikarya</taxon>
        <taxon>Ascomycota</taxon>
        <taxon>Pezizomycotina</taxon>
        <taxon>Sordariomycetes</taxon>
        <taxon>Hypocreomycetidae</taxon>
        <taxon>Hypocreales</taxon>
        <taxon>Nectriaceae</taxon>
        <taxon>Fusarium</taxon>
        <taxon>Fusarium fujikuroi species complex</taxon>
    </lineage>
</organism>
<dbReference type="PROSITE" id="PS50088">
    <property type="entry name" value="ANK_REPEAT"/>
    <property type="match status" value="2"/>
</dbReference>
<evidence type="ECO:0000256" key="2">
    <source>
        <dbReference type="ARBA" id="ARBA00022448"/>
    </source>
</evidence>
<dbReference type="SUPFAM" id="SSF56112">
    <property type="entry name" value="Protein kinase-like (PK-like)"/>
    <property type="match status" value="1"/>
</dbReference>
<evidence type="ECO:0000313" key="8">
    <source>
        <dbReference type="Proteomes" id="UP000572754"/>
    </source>
</evidence>
<dbReference type="GO" id="GO:0004674">
    <property type="term" value="F:protein serine/threonine kinase activity"/>
    <property type="evidence" value="ECO:0007669"/>
    <property type="project" value="InterPro"/>
</dbReference>
<dbReference type="Proteomes" id="UP000572754">
    <property type="component" value="Unassembled WGS sequence"/>
</dbReference>
<dbReference type="Gene3D" id="1.10.510.10">
    <property type="entry name" value="Transferase(Phosphotransferase) domain 1"/>
    <property type="match status" value="1"/>
</dbReference>
<dbReference type="GO" id="GO:0034045">
    <property type="term" value="C:phagophore assembly site membrane"/>
    <property type="evidence" value="ECO:0007669"/>
    <property type="project" value="UniProtKB-SubCell"/>
</dbReference>
<dbReference type="PROSITE" id="PS50297">
    <property type="entry name" value="ANK_REP_REGION"/>
    <property type="match status" value="1"/>
</dbReference>
<dbReference type="EMBL" id="JAAQPE010000471">
    <property type="protein sequence ID" value="KAF5662005.1"/>
    <property type="molecule type" value="Genomic_DNA"/>
</dbReference>
<dbReference type="InterPro" id="IPR002110">
    <property type="entry name" value="Ankyrin_rpt"/>
</dbReference>
<dbReference type="AlphaFoldDB" id="A0A8H5SXW9"/>
<protein>
    <recommendedName>
        <fullName evidence="4">Autophagy-related protein 1</fullName>
    </recommendedName>
</protein>
<evidence type="ECO:0000256" key="1">
    <source>
        <dbReference type="ARBA" id="ARBA00004623"/>
    </source>
</evidence>
<keyword evidence="7" id="KW-0808">Transferase</keyword>
<sequence>MKFPEGLPQVVALKIPNLHDKSPIASRQKLWTSIFKELQILKHESISSHNSIVKLFGVSWRNTTNGGSFLPVFVLEAAQRGDLATFLKESTGLKLQKGFCLSIDIAAGVQAIHEVGIIHADLKPQNILIFEDDDRELVAKVADFGSAVFLDDITLEVQLDAGTSLWQAPECCRPVRKADLVKTDIYSLGLVIANLMTGNYVVELFQQSEHQIQQNGKLSDSIRADISRRVGQMVQESGIELENGEFVIAARTSALIYWATDIPSQRIPRVNKFHKELRSILNHVLQNQISALCNSDLLEADLDSQEFDILLKPDLGSLSDEDMVQAFKYARLKTQHESSQRGSDISPKYIMTTLHRWRNQRSLGRATPIVSNGKSIFEASKCFGTLRMMPPAVVREIAKQLSNLAYAPSEDSLQFHLGYESSVESALDAMYLSAELGNPEAQGITIWLFEAFGRSLPPEHTCDKTIQWLSTALKYGSETSLRHLKLVSSNVYQIARTRLRTHGGGIGQDRDLSHIWTFIDTGFDMAMSILKEGRSDPNLEMAVYQSAVLSGRVDLMRQVLQVFTRGANHEFQLRESVLLYACRAGYEDMAHFLLDNGADPSKASAEGATPLHFLSSFDDSCMRDIAKKLLSNGALLEARTSNAASHCLVLDSTFGKVNGTPLTWAVAANSQTAVSVLIALGADPFDRLSRKAPVGDRWGTLHHLSPVMPIGSWGDRDTSTLIEVCARYAIPGSLQRILIHGKEHEEAFRKTFELLISAGCDPCKTTKRRHNLWVAAIQWGQPFVVRHLMDWQGGRLRPDNEEWLAYLMTAVGLQDTVTCDVLLEFAKLYSVPESQWAAFFTELVQTTDDSDVLDRFKHHLASNTDHGEAVCQALLHGNFTSARWVYTNARCDIVNAHLDGASCLGKLVLRSKTHSHAAIAVRELLELYELPAQLFENVFELGGSSFTALHLAALHLEYLTGSQMAGSVFQELLEFYNEPDHLNFKIKAGNYKGFTPLHLAVATCNIPAVKLLLAEEDVRINETGPDDKTAMDLALQNFSNQDKDLDLWKVVSHKRQGSDLSHFLQALEIYEELRNAGVTSNKIFAAVVRTDEDNYTILRSGDPDTPVIMFQRK</sequence>
<accession>A0A8H5SXW9</accession>
<dbReference type="Pfam" id="PF00069">
    <property type="entry name" value="Pkinase"/>
    <property type="match status" value="1"/>
</dbReference>
<dbReference type="PROSITE" id="PS00108">
    <property type="entry name" value="PROTEIN_KINASE_ST"/>
    <property type="match status" value="1"/>
</dbReference>
<dbReference type="Pfam" id="PF00023">
    <property type="entry name" value="Ank"/>
    <property type="match status" value="1"/>
</dbReference>
<evidence type="ECO:0000256" key="3">
    <source>
        <dbReference type="ARBA" id="ARBA00023006"/>
    </source>
</evidence>
<dbReference type="InterPro" id="IPR000719">
    <property type="entry name" value="Prot_kinase_dom"/>
</dbReference>
<dbReference type="GO" id="GO:0010506">
    <property type="term" value="P:regulation of autophagy"/>
    <property type="evidence" value="ECO:0007669"/>
    <property type="project" value="InterPro"/>
</dbReference>
<dbReference type="GO" id="GO:0006914">
    <property type="term" value="P:autophagy"/>
    <property type="evidence" value="ECO:0007669"/>
    <property type="project" value="UniProtKB-KW"/>
</dbReference>